<comment type="caution">
    <text evidence="1">The sequence shown here is derived from an EMBL/GenBank/DDBJ whole genome shotgun (WGS) entry which is preliminary data.</text>
</comment>
<dbReference type="Gene3D" id="3.30.559.30">
    <property type="entry name" value="Nonribosomal peptide synthetase, condensation domain"/>
    <property type="match status" value="1"/>
</dbReference>
<dbReference type="EMBL" id="JABEXW010000187">
    <property type="protein sequence ID" value="KAF4968754.1"/>
    <property type="molecule type" value="Genomic_DNA"/>
</dbReference>
<dbReference type="AlphaFoldDB" id="A0A8H4U3D2"/>
<dbReference type="PANTHER" id="PTHR28037">
    <property type="entry name" value="ALCOHOL O-ACETYLTRANSFERASE 1-RELATED"/>
    <property type="match status" value="1"/>
</dbReference>
<dbReference type="Pfam" id="PF07247">
    <property type="entry name" value="AATase"/>
    <property type="match status" value="1"/>
</dbReference>
<dbReference type="OrthoDB" id="2150604at2759"/>
<keyword evidence="2" id="KW-1185">Reference proteome</keyword>
<dbReference type="GO" id="GO:0008080">
    <property type="term" value="F:N-acetyltransferase activity"/>
    <property type="evidence" value="ECO:0007669"/>
    <property type="project" value="TreeGrafter"/>
</dbReference>
<protein>
    <recommendedName>
        <fullName evidence="3">Alcohol acetyltransferase</fullName>
    </recommendedName>
</protein>
<dbReference type="Gene3D" id="3.30.559.10">
    <property type="entry name" value="Chloramphenicol acetyltransferase-like domain"/>
    <property type="match status" value="1"/>
</dbReference>
<proteinExistence type="predicted"/>
<dbReference type="InterPro" id="IPR023213">
    <property type="entry name" value="CAT-like_dom_sf"/>
</dbReference>
<evidence type="ECO:0000313" key="2">
    <source>
        <dbReference type="Proteomes" id="UP000622797"/>
    </source>
</evidence>
<sequence>MPTSSPLHTIRPLSLLETGPSVYHSLGLYRCVIVSARYTLPTNTPPSNAAILSALSNLIDAHPMLRVGIQGEGTNNPHFTHIPEMNLDEFIEFGACSDGSYEKAVEDVHAWSHNQQFQDVESRPPWRVFVLRPGGSPAFEDVVFSFHHSLMDGVGGRQFHEKLLVELNNLAPNPPCPSIFSFPQPPSLPEPQEAIIDHTASLFFRAVNFWNGIRPEFLKPVRQIWTATPVDFARPHKACVRSVDISAPVVASLLSATRSHGSSITGLLHALILASLSHRVQDAPAFASYTPISMRPYISSAADPTLKDTLRVCVSGMLHEHSSSEVAAFRNPEANIDNLIWDHARRIKGEIKQRVSTLPADEDLSMIQYIDWPSFLQKKDGQPRSKSWEVSNVGSLTVPTAEEGKRNISRVLFTNGPSATSEPINISAASASGGALTLGISWNDGVVENEVAEGLVGDLAGFTSLFHERGKFIDEQVV</sequence>
<dbReference type="SUPFAM" id="SSF52777">
    <property type="entry name" value="CoA-dependent acyltransferases"/>
    <property type="match status" value="1"/>
</dbReference>
<dbReference type="Proteomes" id="UP000622797">
    <property type="component" value="Unassembled WGS sequence"/>
</dbReference>
<organism evidence="1 2">
    <name type="scientific">Fusarium sarcochroum</name>
    <dbReference type="NCBI Taxonomy" id="1208366"/>
    <lineage>
        <taxon>Eukaryota</taxon>
        <taxon>Fungi</taxon>
        <taxon>Dikarya</taxon>
        <taxon>Ascomycota</taxon>
        <taxon>Pezizomycotina</taxon>
        <taxon>Sordariomycetes</taxon>
        <taxon>Hypocreomycetidae</taxon>
        <taxon>Hypocreales</taxon>
        <taxon>Nectriaceae</taxon>
        <taxon>Fusarium</taxon>
        <taxon>Fusarium lateritium species complex</taxon>
    </lineage>
</organism>
<gene>
    <name evidence="1" type="ORF">FSARC_3883</name>
</gene>
<reference evidence="1" key="1">
    <citation type="journal article" date="2020" name="BMC Genomics">
        <title>Correction to: Identification and distribution of gene clusters required for synthesis of sphingolipid metabolism inhibitors in diverse species of the filamentous fungus Fusarium.</title>
        <authorList>
            <person name="Kim H.S."/>
            <person name="Lohmar J.M."/>
            <person name="Busman M."/>
            <person name="Brown D.W."/>
            <person name="Naumann T.A."/>
            <person name="Divon H.H."/>
            <person name="Lysoe E."/>
            <person name="Uhlig S."/>
            <person name="Proctor R.H."/>
        </authorList>
    </citation>
    <scope>NUCLEOTIDE SEQUENCE</scope>
    <source>
        <strain evidence="1">NRRL 20472</strain>
    </source>
</reference>
<accession>A0A8H4U3D2</accession>
<evidence type="ECO:0008006" key="3">
    <source>
        <dbReference type="Google" id="ProtNLM"/>
    </source>
</evidence>
<name>A0A8H4U3D2_9HYPO</name>
<dbReference type="InterPro" id="IPR052058">
    <property type="entry name" value="Alcohol_O-acetyltransferase"/>
</dbReference>
<evidence type="ECO:0000313" key="1">
    <source>
        <dbReference type="EMBL" id="KAF4968754.1"/>
    </source>
</evidence>
<dbReference type="PANTHER" id="PTHR28037:SF1">
    <property type="entry name" value="ALCOHOL O-ACETYLTRANSFERASE 1-RELATED"/>
    <property type="match status" value="1"/>
</dbReference>
<dbReference type="InterPro" id="IPR010828">
    <property type="entry name" value="Atf2/Sli1-like"/>
</dbReference>
<reference evidence="1" key="2">
    <citation type="submission" date="2020-05" db="EMBL/GenBank/DDBJ databases">
        <authorList>
            <person name="Kim H.-S."/>
            <person name="Proctor R.H."/>
            <person name="Brown D.W."/>
        </authorList>
    </citation>
    <scope>NUCLEOTIDE SEQUENCE</scope>
    <source>
        <strain evidence="1">NRRL 20472</strain>
    </source>
</reference>